<protein>
    <recommendedName>
        <fullName evidence="3">F-box protein</fullName>
    </recommendedName>
</protein>
<dbReference type="Gene3D" id="3.80.10.10">
    <property type="entry name" value="Ribonuclease Inhibitor"/>
    <property type="match status" value="1"/>
</dbReference>
<sequence>MSYGSDHPRVLSSIFAQLHRNKYKLSQLHLRIRFGIGPSRKGLLEDQATAEVLEGLHDLNLHIEYRYERPLFGYMDRSMREDYRASLQQSCSSWLSPYCINLRHLSLDYGSGWLTDAGYQPKIDFRNTHFPHLRYLSIAHFLICHDWALDWLFKHGPTLVTLDLSFCPILRLKHSALSEDEGYNSHHYDRTWEELIDNLIESCPVLRSFSLVLFAGRIPEDNSKSSNSERFSMGQGLYVRETEPAQYEVVSQSRQIATAEDALLLSDEASFYRLIDRLGRENCIFEAVRDDQDFAYIDTEDEWWELDEHLEKWSVDSQGNLFTSVPLLQREPRDH</sequence>
<keyword evidence="2" id="KW-1185">Reference proteome</keyword>
<dbReference type="AlphaFoldDB" id="A0A9P4K0U0"/>
<dbReference type="OrthoDB" id="3140657at2759"/>
<organism evidence="1 2">
    <name type="scientific">Lojkania enalia</name>
    <dbReference type="NCBI Taxonomy" id="147567"/>
    <lineage>
        <taxon>Eukaryota</taxon>
        <taxon>Fungi</taxon>
        <taxon>Dikarya</taxon>
        <taxon>Ascomycota</taxon>
        <taxon>Pezizomycotina</taxon>
        <taxon>Dothideomycetes</taxon>
        <taxon>Pleosporomycetidae</taxon>
        <taxon>Pleosporales</taxon>
        <taxon>Pleosporales incertae sedis</taxon>
        <taxon>Lojkania</taxon>
    </lineage>
</organism>
<name>A0A9P4K0U0_9PLEO</name>
<evidence type="ECO:0000313" key="1">
    <source>
        <dbReference type="EMBL" id="KAF2260799.1"/>
    </source>
</evidence>
<comment type="caution">
    <text evidence="1">The sequence shown here is derived from an EMBL/GenBank/DDBJ whole genome shotgun (WGS) entry which is preliminary data.</text>
</comment>
<dbReference type="EMBL" id="ML986673">
    <property type="protein sequence ID" value="KAF2260799.1"/>
    <property type="molecule type" value="Genomic_DNA"/>
</dbReference>
<evidence type="ECO:0008006" key="3">
    <source>
        <dbReference type="Google" id="ProtNLM"/>
    </source>
</evidence>
<dbReference type="PANTHER" id="PTHR42057">
    <property type="entry name" value="F-BOX DOMAIN PROTEIN (AFU_ORTHOLOGUE AFUA_4G00200)"/>
    <property type="match status" value="1"/>
</dbReference>
<dbReference type="SUPFAM" id="SSF52047">
    <property type="entry name" value="RNI-like"/>
    <property type="match status" value="1"/>
</dbReference>
<dbReference type="PANTHER" id="PTHR42057:SF2">
    <property type="entry name" value="F-BOX DOMAIN PROTEIN (AFU_ORTHOLOGUE AFUA_4G00200)-RELATED"/>
    <property type="match status" value="1"/>
</dbReference>
<gene>
    <name evidence="1" type="ORF">CC78DRAFT_571005</name>
</gene>
<accession>A0A9P4K0U0</accession>
<proteinExistence type="predicted"/>
<dbReference type="Proteomes" id="UP000800093">
    <property type="component" value="Unassembled WGS sequence"/>
</dbReference>
<reference evidence="2" key="1">
    <citation type="journal article" date="2020" name="Stud. Mycol.">
        <title>101 Dothideomycetes genomes: A test case for predicting lifestyles and emergence of pathogens.</title>
        <authorList>
            <person name="Haridas S."/>
            <person name="Albert R."/>
            <person name="Binder M."/>
            <person name="Bloem J."/>
            <person name="LaButti K."/>
            <person name="Salamov A."/>
            <person name="Andreopoulos B."/>
            <person name="Baker S."/>
            <person name="Barry K."/>
            <person name="Bills G."/>
            <person name="Bluhm B."/>
            <person name="Cannon C."/>
            <person name="Castanera R."/>
            <person name="Culley D."/>
            <person name="Daum C."/>
            <person name="Ezra D."/>
            <person name="Gonzalez J."/>
            <person name="Henrissat B."/>
            <person name="Kuo A."/>
            <person name="Liang C."/>
            <person name="Lipzen A."/>
            <person name="Lutzoni F."/>
            <person name="Magnuson J."/>
            <person name="Mondo S."/>
            <person name="Nolan M."/>
            <person name="Ohm R."/>
            <person name="Pangilinan J."/>
            <person name="Park H.-J."/>
            <person name="Ramirez L."/>
            <person name="Alfaro M."/>
            <person name="Sun H."/>
            <person name="Tritt A."/>
            <person name="Yoshinaga Y."/>
            <person name="Zwiers L.-H."/>
            <person name="Turgeon B."/>
            <person name="Goodwin S."/>
            <person name="Spatafora J."/>
            <person name="Crous P."/>
            <person name="Grigoriev I."/>
        </authorList>
    </citation>
    <scope>NUCLEOTIDE SEQUENCE [LARGE SCALE GENOMIC DNA]</scope>
    <source>
        <strain evidence="2">CBS 304.66</strain>
    </source>
</reference>
<dbReference type="InterPro" id="IPR032675">
    <property type="entry name" value="LRR_dom_sf"/>
</dbReference>
<evidence type="ECO:0000313" key="2">
    <source>
        <dbReference type="Proteomes" id="UP000800093"/>
    </source>
</evidence>